<evidence type="ECO:0000313" key="9">
    <source>
        <dbReference type="Proteomes" id="UP000181901"/>
    </source>
</evidence>
<evidence type="ECO:0000256" key="2">
    <source>
        <dbReference type="ARBA" id="ARBA00022840"/>
    </source>
</evidence>
<gene>
    <name evidence="8" type="primary">vnfA_1</name>
    <name evidence="8" type="ORF">BerOc1_00776</name>
</gene>
<dbReference type="InterPro" id="IPR003018">
    <property type="entry name" value="GAF"/>
</dbReference>
<dbReference type="SUPFAM" id="SSF46689">
    <property type="entry name" value="Homeodomain-like"/>
    <property type="match status" value="1"/>
</dbReference>
<comment type="caution">
    <text evidence="8">The sequence shown here is derived from an EMBL/GenBank/DDBJ whole genome shotgun (WGS) entry which is preliminary data.</text>
</comment>
<dbReference type="CDD" id="cd00009">
    <property type="entry name" value="AAA"/>
    <property type="match status" value="1"/>
</dbReference>
<dbReference type="SMART" id="SM00382">
    <property type="entry name" value="AAA"/>
    <property type="match status" value="1"/>
</dbReference>
<dbReference type="AlphaFoldDB" id="A0A1J5N0H8"/>
<dbReference type="PANTHER" id="PTHR32071:SF117">
    <property type="entry name" value="PTS-DEPENDENT DIHYDROXYACETONE KINASE OPERON REGULATORY PROTEIN-RELATED"/>
    <property type="match status" value="1"/>
</dbReference>
<dbReference type="Proteomes" id="UP000181901">
    <property type="component" value="Unassembled WGS sequence"/>
</dbReference>
<evidence type="ECO:0000256" key="5">
    <source>
        <dbReference type="ARBA" id="ARBA00023159"/>
    </source>
</evidence>
<dbReference type="PROSITE" id="PS00675">
    <property type="entry name" value="SIGMA54_INTERACT_1"/>
    <property type="match status" value="1"/>
</dbReference>
<dbReference type="OrthoDB" id="9763792at2"/>
<dbReference type="InterPro" id="IPR002197">
    <property type="entry name" value="HTH_Fis"/>
</dbReference>
<proteinExistence type="predicted"/>
<keyword evidence="5" id="KW-0010">Activator</keyword>
<dbReference type="FunFam" id="3.40.50.300:FF:000006">
    <property type="entry name" value="DNA-binding transcriptional regulator NtrC"/>
    <property type="match status" value="1"/>
</dbReference>
<evidence type="ECO:0000256" key="6">
    <source>
        <dbReference type="ARBA" id="ARBA00023163"/>
    </source>
</evidence>
<keyword evidence="6" id="KW-0804">Transcription</keyword>
<dbReference type="Pfam" id="PF02954">
    <property type="entry name" value="HTH_8"/>
    <property type="match status" value="1"/>
</dbReference>
<dbReference type="InterPro" id="IPR058031">
    <property type="entry name" value="AAA_lid_NorR"/>
</dbReference>
<keyword evidence="1" id="KW-0547">Nucleotide-binding</keyword>
<feature type="domain" description="Sigma-54 factor interaction" evidence="7">
    <location>
        <begin position="198"/>
        <end position="426"/>
    </location>
</feature>
<dbReference type="SMART" id="SM00065">
    <property type="entry name" value="GAF"/>
    <property type="match status" value="1"/>
</dbReference>
<dbReference type="Gene3D" id="1.10.8.60">
    <property type="match status" value="1"/>
</dbReference>
<accession>A0A1J5N0H8</accession>
<evidence type="ECO:0000256" key="3">
    <source>
        <dbReference type="ARBA" id="ARBA00023015"/>
    </source>
</evidence>
<dbReference type="RefSeq" id="WP_071544370.1">
    <property type="nucleotide sequence ID" value="NZ_LKAQ01000001.1"/>
</dbReference>
<name>A0A1J5N0H8_9BACT</name>
<dbReference type="PRINTS" id="PR01590">
    <property type="entry name" value="HTHFIS"/>
</dbReference>
<evidence type="ECO:0000256" key="1">
    <source>
        <dbReference type="ARBA" id="ARBA00022741"/>
    </source>
</evidence>
<evidence type="ECO:0000256" key="4">
    <source>
        <dbReference type="ARBA" id="ARBA00023125"/>
    </source>
</evidence>
<dbReference type="Pfam" id="PF00158">
    <property type="entry name" value="Sigma54_activat"/>
    <property type="match status" value="1"/>
</dbReference>
<dbReference type="Gene3D" id="3.30.450.40">
    <property type="match status" value="1"/>
</dbReference>
<dbReference type="SUPFAM" id="SSF52540">
    <property type="entry name" value="P-loop containing nucleoside triphosphate hydrolases"/>
    <property type="match status" value="1"/>
</dbReference>
<dbReference type="GO" id="GO:0043565">
    <property type="term" value="F:sequence-specific DNA binding"/>
    <property type="evidence" value="ECO:0007669"/>
    <property type="project" value="InterPro"/>
</dbReference>
<protein>
    <submittedName>
        <fullName evidence="8">Nitrogen fixation protein VnfA</fullName>
    </submittedName>
</protein>
<sequence>MLANVPGLKLSALQSICQVIDQAIDLQSALDGVLKILSEQLSMQRATVTLFDPETGQLSINASYGLTIEEKRRGVYRLDEGVTGRIFQTGEPYYVPDIDKEPLFLDKTGSRRVKRGMISFIGVPIILHGDPIGVLNVDRLFEDEISYEEDVDFLKVVATLIGQFLSLNEKIMAREAALKRENTSLKYQISKNSKGPYIVGQSSAMVEVQRQMEKVSPTRATVLLLGESGVGKTLIARIIHELSERKGNPFIKVNCASIPCNLLESELFGHEKGAFTGATGTRPGRFEEADTGTIFLDEIGELPMGLQAKLLRVLQDKELERLGSNRTRTIDVRILAATNRDLGHLVERGRFRLDLYYRLNVFPIRVPALRERKEDITGLLNHFLHKMASDYGRSIHLTSTALDALIRYDWPGNVREMQNLIERLVIMSEEDRISLEFLKSYLAPGQSATVQEAIPMSEDAPRHTSLKEFERNEVMAALERSGWVQYKAAEALGLSARQMGYRVKKYGLESMIAEGRAKLRRIKEGQT</sequence>
<keyword evidence="4" id="KW-0238">DNA-binding</keyword>
<dbReference type="GO" id="GO:0006355">
    <property type="term" value="P:regulation of DNA-templated transcription"/>
    <property type="evidence" value="ECO:0007669"/>
    <property type="project" value="InterPro"/>
</dbReference>
<dbReference type="InterPro" id="IPR029016">
    <property type="entry name" value="GAF-like_dom_sf"/>
</dbReference>
<keyword evidence="9" id="KW-1185">Reference proteome</keyword>
<dbReference type="PROSITE" id="PS00676">
    <property type="entry name" value="SIGMA54_INTERACT_2"/>
    <property type="match status" value="1"/>
</dbReference>
<dbReference type="InterPro" id="IPR002078">
    <property type="entry name" value="Sigma_54_int"/>
</dbReference>
<evidence type="ECO:0000259" key="7">
    <source>
        <dbReference type="PROSITE" id="PS50045"/>
    </source>
</evidence>
<dbReference type="SUPFAM" id="SSF55781">
    <property type="entry name" value="GAF domain-like"/>
    <property type="match status" value="1"/>
</dbReference>
<dbReference type="InterPro" id="IPR025943">
    <property type="entry name" value="Sigma_54_int_dom_ATP-bd_2"/>
</dbReference>
<reference evidence="8 9" key="1">
    <citation type="submission" date="2015-09" db="EMBL/GenBank/DDBJ databases">
        <title>Genome of Desulfovibrio dechloracetivorans BerOc1, a mercury methylating strain isolated from highly hydrocarbons and metals contaminated coastal sediments.</title>
        <authorList>
            <person name="Goni Urriza M."/>
            <person name="Gassie C."/>
            <person name="Bouchez O."/>
            <person name="Klopp C."/>
            <person name="Ranchou-Peyruse A."/>
            <person name="Remy G."/>
        </authorList>
    </citation>
    <scope>NUCLEOTIDE SEQUENCE [LARGE SCALE GENOMIC DNA]</scope>
    <source>
        <strain evidence="8 9">BerOc1</strain>
    </source>
</reference>
<dbReference type="Gene3D" id="3.40.50.300">
    <property type="entry name" value="P-loop containing nucleotide triphosphate hydrolases"/>
    <property type="match status" value="1"/>
</dbReference>
<dbReference type="Pfam" id="PF25601">
    <property type="entry name" value="AAA_lid_14"/>
    <property type="match status" value="1"/>
</dbReference>
<dbReference type="GO" id="GO:0005524">
    <property type="term" value="F:ATP binding"/>
    <property type="evidence" value="ECO:0007669"/>
    <property type="project" value="UniProtKB-KW"/>
</dbReference>
<dbReference type="Gene3D" id="1.10.10.60">
    <property type="entry name" value="Homeodomain-like"/>
    <property type="match status" value="1"/>
</dbReference>
<dbReference type="InterPro" id="IPR025662">
    <property type="entry name" value="Sigma_54_int_dom_ATP-bd_1"/>
</dbReference>
<dbReference type="Pfam" id="PF01590">
    <property type="entry name" value="GAF"/>
    <property type="match status" value="1"/>
</dbReference>
<dbReference type="PANTHER" id="PTHR32071">
    <property type="entry name" value="TRANSCRIPTIONAL REGULATORY PROTEIN"/>
    <property type="match status" value="1"/>
</dbReference>
<dbReference type="PROSITE" id="PS50045">
    <property type="entry name" value="SIGMA54_INTERACT_4"/>
    <property type="match status" value="1"/>
</dbReference>
<dbReference type="InterPro" id="IPR027417">
    <property type="entry name" value="P-loop_NTPase"/>
</dbReference>
<dbReference type="InterPro" id="IPR003593">
    <property type="entry name" value="AAA+_ATPase"/>
</dbReference>
<keyword evidence="3" id="KW-0805">Transcription regulation</keyword>
<keyword evidence="2" id="KW-0067">ATP-binding</keyword>
<dbReference type="InterPro" id="IPR009057">
    <property type="entry name" value="Homeodomain-like_sf"/>
</dbReference>
<evidence type="ECO:0000313" key="8">
    <source>
        <dbReference type="EMBL" id="OIQ52301.1"/>
    </source>
</evidence>
<dbReference type="EMBL" id="LKAQ01000001">
    <property type="protein sequence ID" value="OIQ52301.1"/>
    <property type="molecule type" value="Genomic_DNA"/>
</dbReference>
<organism evidence="8 9">
    <name type="scientific">Pseudodesulfovibrio hydrargyri</name>
    <dbReference type="NCBI Taxonomy" id="2125990"/>
    <lineage>
        <taxon>Bacteria</taxon>
        <taxon>Pseudomonadati</taxon>
        <taxon>Thermodesulfobacteriota</taxon>
        <taxon>Desulfovibrionia</taxon>
        <taxon>Desulfovibrionales</taxon>
        <taxon>Desulfovibrionaceae</taxon>
    </lineage>
</organism>